<dbReference type="AlphaFoldDB" id="A0A1Y3DMV3"/>
<proteinExistence type="predicted"/>
<sequence>MSSATQLGISEREYEEALAVEKLFFLSSKERCNYCSSGKPTFVDTYNYEFVCDRCSFRSKHKKRIGEDPISYYDVQKLEKKFGVASSSYHNSSNKHRRKSSSGHHHHHHHHNNNNEKKSKSKSRHTSGKKHIEVVSEDNSSSYDYDDKMRKEKKKKKDKEKDRSGGGDRDRDRRKDKHNKDRYKKKKKYDESYDDFDDDFCLNDYDHTTPGMIGIMNSNNMNNSDYRSNNMDSSFQDFDGSLINYNQLAEGNFNDFGAPNGMNQGAMNQGGINQGGMNHTNHPFDSPHFAKDNYNTKYMNSPNAEMVNSANNQLCLDDYNSHPFNNKMGYSNNFNMKLNEEGELAKMKYGNSGQANGAFANNRAGNNHPANNKSNNSNKMNMHLYDPFDSNMNSGADKNRYNNGAVDNLNYFNGSNFPNNQQGSMNNRLFLMNKRNSLNHNYNQHNSNPNSMYSHFGTTQNPYMMNNQNIINTKMLYDNNVNSSKNKNFHSSNPNSPFMLNGGINGGTVGNANNGNSVQGPHNNMNNSMAYCNQGNLNDRTKWHDNSNSNNAINNANGGGNLSSNNNGGSHSEDFSPVIVSDKNPFSLQNIISNNKTSPSYVNTMTDEMNKYAYK</sequence>
<gene>
    <name evidence="2" type="ORF">PKNOH_S140245200</name>
</gene>
<evidence type="ECO:0000313" key="2">
    <source>
        <dbReference type="EMBL" id="OTN64047.1"/>
    </source>
</evidence>
<feature type="compositionally biased region" description="Basic residues" evidence="1">
    <location>
        <begin position="174"/>
        <end position="187"/>
    </location>
</feature>
<feature type="compositionally biased region" description="Basic residues" evidence="1">
    <location>
        <begin position="93"/>
        <end position="112"/>
    </location>
</feature>
<dbReference type="VEuPathDB" id="PlasmoDB:PKNOH_S140245200"/>
<dbReference type="OrthoDB" id="347712at2759"/>
<organism evidence="2 3">
    <name type="scientific">Plasmodium knowlesi</name>
    <dbReference type="NCBI Taxonomy" id="5850"/>
    <lineage>
        <taxon>Eukaryota</taxon>
        <taxon>Sar</taxon>
        <taxon>Alveolata</taxon>
        <taxon>Apicomplexa</taxon>
        <taxon>Aconoidasida</taxon>
        <taxon>Haemosporida</taxon>
        <taxon>Plasmodiidae</taxon>
        <taxon>Plasmodium</taxon>
        <taxon>Plasmodium (Plasmodium)</taxon>
    </lineage>
</organism>
<protein>
    <submittedName>
        <fullName evidence="2">Uncharacterized protein</fullName>
    </submittedName>
</protein>
<dbReference type="EMBL" id="NETL01000028">
    <property type="protein sequence ID" value="OTN64047.1"/>
    <property type="molecule type" value="Genomic_DNA"/>
</dbReference>
<feature type="compositionally biased region" description="Basic residues" evidence="1">
    <location>
        <begin position="119"/>
        <end position="129"/>
    </location>
</feature>
<feature type="region of interest" description="Disordered" evidence="1">
    <location>
        <begin position="544"/>
        <end position="576"/>
    </location>
</feature>
<accession>A0A1Y3DMV3</accession>
<evidence type="ECO:0000313" key="3">
    <source>
        <dbReference type="Proteomes" id="UP000195012"/>
    </source>
</evidence>
<dbReference type="Proteomes" id="UP000195012">
    <property type="component" value="Unassembled WGS sequence"/>
</dbReference>
<feature type="compositionally biased region" description="Low complexity" evidence="1">
    <location>
        <begin position="546"/>
        <end position="570"/>
    </location>
</feature>
<reference evidence="2 3" key="1">
    <citation type="submission" date="2017-05" db="EMBL/GenBank/DDBJ databases">
        <title>PacBio assembly of a Plasmodium knowlesi genome sequence with Hi-C correction and manual annotation of the SICAvar gene family.</title>
        <authorList>
            <person name="Lapp S.A."/>
            <person name="Geraldo J.A."/>
            <person name="Chien J.-T."/>
            <person name="Ay F."/>
            <person name="Pakala S.B."/>
            <person name="Batugedara G."/>
            <person name="Humphrey J.C."/>
            <person name="Debarry J.D."/>
            <person name="Le Roch K.G."/>
            <person name="Galinski M.R."/>
            <person name="Kissinger J.C."/>
        </authorList>
    </citation>
    <scope>NUCLEOTIDE SEQUENCE [LARGE SCALE GENOMIC DNA]</scope>
    <source>
        <strain evidence="3">Malayan Strain Pk1 (A+)</strain>
    </source>
</reference>
<comment type="caution">
    <text evidence="2">The sequence shown here is derived from an EMBL/GenBank/DDBJ whole genome shotgun (WGS) entry which is preliminary data.</text>
</comment>
<dbReference type="eggNOG" id="ENOG502SXF8">
    <property type="taxonomic scope" value="Eukaryota"/>
</dbReference>
<dbReference type="VEuPathDB" id="PlasmoDB:PKNH_1427400"/>
<dbReference type="OMA" id="DDDFCLN"/>
<feature type="compositionally biased region" description="Basic and acidic residues" evidence="1">
    <location>
        <begin position="159"/>
        <end position="173"/>
    </location>
</feature>
<name>A0A1Y3DMV3_PLAKN</name>
<evidence type="ECO:0000256" key="1">
    <source>
        <dbReference type="SAM" id="MobiDB-lite"/>
    </source>
</evidence>
<feature type="region of interest" description="Disordered" evidence="1">
    <location>
        <begin position="85"/>
        <end position="189"/>
    </location>
</feature>